<accession>A0A6H0Y3S0</accession>
<keyword evidence="3" id="KW-1185">Reference proteome</keyword>
<feature type="compositionally biased region" description="Polar residues" evidence="1">
    <location>
        <begin position="423"/>
        <end position="492"/>
    </location>
</feature>
<sequence length="745" mass="81898">MVGATKVFSGWRSSKKNAAIAAEQEQAERMAHSDAWRRRARNEAEAVPFGASALKNGAEVDGVYASQPTTPKSTQSAQASEKSSPKSQTEPAQKKETLAEIKAAVDLALAQHRPRSRTPTRPRSRTPTRMSGASQPPQIIEDEPRGRSRNGKADYVPYMLRPNEHRHALREIDAVYRAPAWARDDGDASSFTDSAFGDQLSVLDQAVDSKSVSPEPTEHQHKASHRQHSADFSLLDKHRHTLAAETGQLMARSTKKQLSINTGLAQSEDVPAAPWTAPISSSIERRSQSTPRSPPLTSANNFMSPPGIPHYADARNQFTFRIVGSTPVQETPIHKLPVHKPAPLALRQWSPQTQTSSQNQANAQSQMSSQSAQSQTSLDPQISTHQQTSSQNQPTAYSQIGTQQQVSSQSPQSHPSSQNQSSTYAQQQMSPKSPTGAFPQSNSPQHITSTQSPHSQMSSPRQTSFGHQMSPLHQTHPSDHTNFSYNRISADSETSRQSQGSTRASSSSQTSPHNSMTQYDDIESSVCSLERAPTIPPKSRARSKSHVSPAATAVTSPVMEGTMHRSSNDVKPFTEFVQSTPPSPILGLSDYERAEYANLLNFATLPDDYMSFGGPVSPLEELPVSPIVCELDDTSPEQRTFEKARSRRETIVRGHGTGFEILKPGTLPEMPIQPETHRQISAPPVSIQNFSRPRVRSLSRGRKLQKRQSSVDNNITSRARSQSSVNRRRFSITSLWSRRNSTQDD</sequence>
<gene>
    <name evidence="2" type="ORF">AMS68_007092</name>
</gene>
<feature type="region of interest" description="Disordered" evidence="1">
    <location>
        <begin position="691"/>
        <end position="727"/>
    </location>
</feature>
<feature type="compositionally biased region" description="Low complexity" evidence="1">
    <location>
        <begin position="403"/>
        <end position="422"/>
    </location>
</feature>
<feature type="compositionally biased region" description="Polar residues" evidence="1">
    <location>
        <begin position="66"/>
        <end position="91"/>
    </location>
</feature>
<dbReference type="OrthoDB" id="5426165at2759"/>
<feature type="region of interest" description="Disordered" evidence="1">
    <location>
        <begin position="350"/>
        <end position="520"/>
    </location>
</feature>
<dbReference type="Proteomes" id="UP000503462">
    <property type="component" value="Chromosome 5"/>
</dbReference>
<feature type="compositionally biased region" description="Basic residues" evidence="1">
    <location>
        <begin position="693"/>
        <end position="706"/>
    </location>
</feature>
<feature type="compositionally biased region" description="Basic and acidic residues" evidence="1">
    <location>
        <begin position="26"/>
        <end position="44"/>
    </location>
</feature>
<evidence type="ECO:0000256" key="1">
    <source>
        <dbReference type="SAM" id="MobiDB-lite"/>
    </source>
</evidence>
<dbReference type="AlphaFoldDB" id="A0A6H0Y3S0"/>
<feature type="compositionally biased region" description="Basic residues" evidence="1">
    <location>
        <begin position="112"/>
        <end position="126"/>
    </location>
</feature>
<evidence type="ECO:0000313" key="3">
    <source>
        <dbReference type="Proteomes" id="UP000503462"/>
    </source>
</evidence>
<name>A0A6H0Y3S0_9PEZI</name>
<proteinExistence type="predicted"/>
<protein>
    <submittedName>
        <fullName evidence="2">Uncharacterized protein</fullName>
    </submittedName>
</protein>
<feature type="region of interest" description="Disordered" evidence="1">
    <location>
        <begin position="533"/>
        <end position="552"/>
    </location>
</feature>
<organism evidence="2 3">
    <name type="scientific">Peltaster fructicola</name>
    <dbReference type="NCBI Taxonomy" id="286661"/>
    <lineage>
        <taxon>Eukaryota</taxon>
        <taxon>Fungi</taxon>
        <taxon>Dikarya</taxon>
        <taxon>Ascomycota</taxon>
        <taxon>Pezizomycotina</taxon>
        <taxon>Dothideomycetes</taxon>
        <taxon>Dothideomycetes incertae sedis</taxon>
        <taxon>Peltaster</taxon>
    </lineage>
</organism>
<feature type="region of interest" description="Disordered" evidence="1">
    <location>
        <begin position="207"/>
        <end position="230"/>
    </location>
</feature>
<feature type="region of interest" description="Disordered" evidence="1">
    <location>
        <begin position="278"/>
        <end position="310"/>
    </location>
</feature>
<feature type="region of interest" description="Disordered" evidence="1">
    <location>
        <begin position="1"/>
        <end position="151"/>
    </location>
</feature>
<feature type="compositionally biased region" description="Polar residues" evidence="1">
    <location>
        <begin position="707"/>
        <end position="727"/>
    </location>
</feature>
<feature type="compositionally biased region" description="Polar residues" evidence="1">
    <location>
        <begin position="278"/>
        <end position="303"/>
    </location>
</feature>
<reference evidence="2 3" key="1">
    <citation type="journal article" date="2016" name="Sci. Rep.">
        <title>Peltaster fructicola genome reveals evolution from an invasive phytopathogen to an ectophytic parasite.</title>
        <authorList>
            <person name="Xu C."/>
            <person name="Chen H."/>
            <person name="Gleason M.L."/>
            <person name="Xu J.R."/>
            <person name="Liu H."/>
            <person name="Zhang R."/>
            <person name="Sun G."/>
        </authorList>
    </citation>
    <scope>NUCLEOTIDE SEQUENCE [LARGE SCALE GENOMIC DNA]</scope>
    <source>
        <strain evidence="2 3">LNHT1506</strain>
    </source>
</reference>
<feature type="compositionally biased region" description="Polar residues" evidence="1">
    <location>
        <begin position="378"/>
        <end position="402"/>
    </location>
</feature>
<feature type="compositionally biased region" description="Low complexity" evidence="1">
    <location>
        <begin position="495"/>
        <end position="511"/>
    </location>
</feature>
<dbReference type="EMBL" id="CP051143">
    <property type="protein sequence ID" value="QIX01575.1"/>
    <property type="molecule type" value="Genomic_DNA"/>
</dbReference>
<evidence type="ECO:0000313" key="2">
    <source>
        <dbReference type="EMBL" id="QIX01575.1"/>
    </source>
</evidence>
<feature type="compositionally biased region" description="Low complexity" evidence="1">
    <location>
        <begin position="350"/>
        <end position="377"/>
    </location>
</feature>